<keyword evidence="3 5" id="KW-1133">Transmembrane helix</keyword>
<dbReference type="UniPathway" id="UPA00378"/>
<evidence type="ECO:0000256" key="5">
    <source>
        <dbReference type="RuleBase" id="RU367081"/>
    </source>
</evidence>
<keyword evidence="5" id="KW-0521">NADP</keyword>
<feature type="transmembrane region" description="Helical" evidence="5">
    <location>
        <begin position="80"/>
        <end position="101"/>
    </location>
</feature>
<name>A0A165GHR1_XYLHT</name>
<evidence type="ECO:0000256" key="3">
    <source>
        <dbReference type="ARBA" id="ARBA00022989"/>
    </source>
</evidence>
<proteinExistence type="inferred from homology"/>
<organism evidence="7 8">
    <name type="scientific">Xylona heveae (strain CBS 132557 / TC161)</name>
    <dbReference type="NCBI Taxonomy" id="1328760"/>
    <lineage>
        <taxon>Eukaryota</taxon>
        <taxon>Fungi</taxon>
        <taxon>Dikarya</taxon>
        <taxon>Ascomycota</taxon>
        <taxon>Pezizomycotina</taxon>
        <taxon>Xylonomycetes</taxon>
        <taxon>Xylonales</taxon>
        <taxon>Xylonaceae</taxon>
        <taxon>Xylona</taxon>
    </lineage>
</organism>
<keyword evidence="5" id="KW-0256">Endoplasmic reticulum</keyword>
<dbReference type="InterPro" id="IPR001104">
    <property type="entry name" value="3-oxo-5_a-steroid_4-DH_C"/>
</dbReference>
<dbReference type="GO" id="GO:0102389">
    <property type="term" value="F:polyprenol reductase activity"/>
    <property type="evidence" value="ECO:0007669"/>
    <property type="project" value="UniProtKB-UniRule"/>
</dbReference>
<dbReference type="EMBL" id="KV407459">
    <property type="protein sequence ID" value="KZF22198.1"/>
    <property type="molecule type" value="Genomic_DNA"/>
</dbReference>
<feature type="transmembrane region" description="Helical" evidence="5">
    <location>
        <begin position="236"/>
        <end position="258"/>
    </location>
</feature>
<dbReference type="PANTHER" id="PTHR14624">
    <property type="entry name" value="DFG10 PROTEIN"/>
    <property type="match status" value="1"/>
</dbReference>
<dbReference type="GO" id="GO:0005789">
    <property type="term" value="C:endoplasmic reticulum membrane"/>
    <property type="evidence" value="ECO:0007669"/>
    <property type="project" value="UniProtKB-SubCell"/>
</dbReference>
<sequence length="312" mass="35408">MLSHAGLIDPAQTLQLFFLLASSTVVTVNAISPFRSRFLVYGSRNSLSGQTNDRDNEAKNPNRLNKILDHLATYRVPHSYFTHFYIASVFSSIFWAFQLVTKGSVFRIISQNSTWRQESTSMTIEKVVLAWLLMTVQGIRRLVESVVLSKPSNSTMWFVHWLLGVTFYIAMGISIWVEGLPKLRSLEPSISLLEIPAPSLRTFLCLPLFLIASGIQHDAHVYLASLPKYTFPKHPIFRFLLCPHYTMECLIYLSLSLIAAPEGVIVNKSVLAGLIFVVINLGVTAGTTREWYVQKFGEEQVRGKWRMIPFIY</sequence>
<keyword evidence="2 5" id="KW-0812">Transmembrane</keyword>
<keyword evidence="5" id="KW-0560">Oxidoreductase</keyword>
<dbReference type="GO" id="GO:0160198">
    <property type="term" value="F:polyprenal reductase activity"/>
    <property type="evidence" value="ECO:0007669"/>
    <property type="project" value="UniProtKB-EC"/>
</dbReference>
<dbReference type="GeneID" id="28897867"/>
<evidence type="ECO:0000259" key="6">
    <source>
        <dbReference type="Pfam" id="PF02544"/>
    </source>
</evidence>
<comment type="similarity">
    <text evidence="5">Belongs to the steroid 5-alpha reductase family. Polyprenal reductase subfamily.</text>
</comment>
<dbReference type="GO" id="GO:0003865">
    <property type="term" value="F:3-oxo-5-alpha-steroid 4-dehydrogenase activity"/>
    <property type="evidence" value="ECO:0007669"/>
    <property type="project" value="TreeGrafter"/>
</dbReference>
<dbReference type="PANTHER" id="PTHR14624:SF0">
    <property type="entry name" value="POLYPRENOL REDUCTASE"/>
    <property type="match status" value="1"/>
</dbReference>
<feature type="domain" description="3-oxo-5-alpha-steroid 4-dehydrogenase C-terminal" evidence="6">
    <location>
        <begin position="201"/>
        <end position="312"/>
    </location>
</feature>
<feature type="transmembrane region" description="Helical" evidence="5">
    <location>
        <begin position="270"/>
        <end position="288"/>
    </location>
</feature>
<dbReference type="OMA" id="RFYETNF"/>
<evidence type="ECO:0000256" key="4">
    <source>
        <dbReference type="ARBA" id="ARBA00023136"/>
    </source>
</evidence>
<dbReference type="RefSeq" id="XP_018187753.1">
    <property type="nucleotide sequence ID" value="XM_018332730.1"/>
</dbReference>
<dbReference type="FunCoup" id="A0A165GHR1">
    <property type="interactions" value="338"/>
</dbReference>
<dbReference type="OrthoDB" id="541710at2759"/>
<dbReference type="STRING" id="1328760.A0A165GHR1"/>
<dbReference type="EC" id="1.3.1.94" evidence="5"/>
<evidence type="ECO:0000256" key="1">
    <source>
        <dbReference type="ARBA" id="ARBA00004127"/>
    </source>
</evidence>
<dbReference type="InterPro" id="IPR039698">
    <property type="entry name" value="Dfg10/SRD5A3"/>
</dbReference>
<keyword evidence="4 5" id="KW-0472">Membrane</keyword>
<dbReference type="AlphaFoldDB" id="A0A165GHR1"/>
<evidence type="ECO:0000313" key="8">
    <source>
        <dbReference type="Proteomes" id="UP000076632"/>
    </source>
</evidence>
<comment type="catalytic activity">
    <reaction evidence="5">
        <text>a di-trans,poly-cis-dolichal + NADP(+) = a di-trans,poly-cis-polyprenal + NADPH + H(+)</text>
        <dbReference type="Rhea" id="RHEA:80727"/>
        <dbReference type="Rhea" id="RHEA-COMP:19536"/>
        <dbReference type="Rhea" id="RHEA-COMP:19537"/>
        <dbReference type="ChEBI" id="CHEBI:15378"/>
        <dbReference type="ChEBI" id="CHEBI:57783"/>
        <dbReference type="ChEBI" id="CHEBI:58349"/>
        <dbReference type="ChEBI" id="CHEBI:231623"/>
        <dbReference type="ChEBI" id="CHEBI:231637"/>
        <dbReference type="EC" id="1.3.1.94"/>
    </reaction>
    <physiologicalReaction direction="right-to-left" evidence="5">
        <dbReference type="Rhea" id="RHEA:80729"/>
    </physiologicalReaction>
</comment>
<evidence type="ECO:0000313" key="7">
    <source>
        <dbReference type="EMBL" id="KZF22198.1"/>
    </source>
</evidence>
<dbReference type="Pfam" id="PF02544">
    <property type="entry name" value="Steroid_dh"/>
    <property type="match status" value="1"/>
</dbReference>
<comment type="subcellular location">
    <subcellularLocation>
        <location evidence="1">Endomembrane system</location>
        <topology evidence="1">Multi-pass membrane protein</topology>
    </subcellularLocation>
    <subcellularLocation>
        <location evidence="5">Endoplasmic reticulum membrane</location>
    </subcellularLocation>
</comment>
<comment type="pathway">
    <text evidence="5">Protein modification; protein glycosylation.</text>
</comment>
<keyword evidence="8" id="KW-1185">Reference proteome</keyword>
<dbReference type="GO" id="GO:0006488">
    <property type="term" value="P:dolichol-linked oligosaccharide biosynthetic process"/>
    <property type="evidence" value="ECO:0007669"/>
    <property type="project" value="UniProtKB-UniRule"/>
</dbReference>
<dbReference type="PROSITE" id="PS50244">
    <property type="entry name" value="S5A_REDUCTASE"/>
    <property type="match status" value="1"/>
</dbReference>
<dbReference type="Proteomes" id="UP000076632">
    <property type="component" value="Unassembled WGS sequence"/>
</dbReference>
<accession>A0A165GHR1</accession>
<dbReference type="GO" id="GO:0016095">
    <property type="term" value="P:polyprenol catabolic process"/>
    <property type="evidence" value="ECO:0007669"/>
    <property type="project" value="UniProtKB-UniRule"/>
</dbReference>
<feature type="transmembrane region" description="Helical" evidence="5">
    <location>
        <begin position="159"/>
        <end position="177"/>
    </location>
</feature>
<protein>
    <recommendedName>
        <fullName evidence="5">Polyprenal reductase</fullName>
        <ecNumber evidence="5">1.3.1.94</ecNumber>
    </recommendedName>
</protein>
<reference evidence="7 8" key="1">
    <citation type="journal article" date="2016" name="Fungal Biol.">
        <title>The genome of Xylona heveae provides a window into fungal endophytism.</title>
        <authorList>
            <person name="Gazis R."/>
            <person name="Kuo A."/>
            <person name="Riley R."/>
            <person name="LaButti K."/>
            <person name="Lipzen A."/>
            <person name="Lin J."/>
            <person name="Amirebrahimi M."/>
            <person name="Hesse C.N."/>
            <person name="Spatafora J.W."/>
            <person name="Henrissat B."/>
            <person name="Hainaut M."/>
            <person name="Grigoriev I.V."/>
            <person name="Hibbett D.S."/>
        </authorList>
    </citation>
    <scope>NUCLEOTIDE SEQUENCE [LARGE SCALE GENOMIC DNA]</scope>
    <source>
        <strain evidence="7 8">TC161</strain>
    </source>
</reference>
<comment type="function">
    <text evidence="5">Plays a key role in early steps of protein N-linked glycosylation by being involved in the conversion of polyprenol into dolichol. Acts as a polyprenal reductase that mediates the reduction of polyprenal into dolichal in a NADP-dependent mechanism. Dolichols are required for the synthesis of dolichol-linked monosaccharides and the oligosaccharide precursor used for N-glycosylation.</text>
</comment>
<gene>
    <name evidence="7" type="ORF">L228DRAFT_247826</name>
</gene>
<dbReference type="InParanoid" id="A0A165GHR1"/>
<evidence type="ECO:0000256" key="2">
    <source>
        <dbReference type="ARBA" id="ARBA00022692"/>
    </source>
</evidence>